<evidence type="ECO:0000313" key="3">
    <source>
        <dbReference type="Proteomes" id="UP001162156"/>
    </source>
</evidence>
<gene>
    <name evidence="2" type="ORF">NQ314_020451</name>
</gene>
<keyword evidence="3" id="KW-1185">Reference proteome</keyword>
<accession>A0AAV8WK87</accession>
<protein>
    <submittedName>
        <fullName evidence="2">Uncharacterized protein</fullName>
    </submittedName>
</protein>
<dbReference type="Proteomes" id="UP001162156">
    <property type="component" value="Unassembled WGS sequence"/>
</dbReference>
<name>A0AAV8WK87_9CUCU</name>
<feature type="region of interest" description="Disordered" evidence="1">
    <location>
        <begin position="1"/>
        <end position="102"/>
    </location>
</feature>
<evidence type="ECO:0000256" key="1">
    <source>
        <dbReference type="SAM" id="MobiDB-lite"/>
    </source>
</evidence>
<feature type="compositionally biased region" description="Low complexity" evidence="1">
    <location>
        <begin position="20"/>
        <end position="36"/>
    </location>
</feature>
<comment type="caution">
    <text evidence="2">The sequence shown here is derived from an EMBL/GenBank/DDBJ whole genome shotgun (WGS) entry which is preliminary data.</text>
</comment>
<dbReference type="EMBL" id="JANEYF010005719">
    <property type="protein sequence ID" value="KAJ8927175.1"/>
    <property type="molecule type" value="Genomic_DNA"/>
</dbReference>
<dbReference type="AlphaFoldDB" id="A0AAV8WK87"/>
<evidence type="ECO:0000313" key="2">
    <source>
        <dbReference type="EMBL" id="KAJ8927175.1"/>
    </source>
</evidence>
<organism evidence="2 3">
    <name type="scientific">Rhamnusium bicolor</name>
    <dbReference type="NCBI Taxonomy" id="1586634"/>
    <lineage>
        <taxon>Eukaryota</taxon>
        <taxon>Metazoa</taxon>
        <taxon>Ecdysozoa</taxon>
        <taxon>Arthropoda</taxon>
        <taxon>Hexapoda</taxon>
        <taxon>Insecta</taxon>
        <taxon>Pterygota</taxon>
        <taxon>Neoptera</taxon>
        <taxon>Endopterygota</taxon>
        <taxon>Coleoptera</taxon>
        <taxon>Polyphaga</taxon>
        <taxon>Cucujiformia</taxon>
        <taxon>Chrysomeloidea</taxon>
        <taxon>Cerambycidae</taxon>
        <taxon>Lepturinae</taxon>
        <taxon>Rhagiini</taxon>
        <taxon>Rhamnusium</taxon>
    </lineage>
</organism>
<reference evidence="2" key="1">
    <citation type="journal article" date="2023" name="Insect Mol. Biol.">
        <title>Genome sequencing provides insights into the evolution of gene families encoding plant cell wall-degrading enzymes in longhorned beetles.</title>
        <authorList>
            <person name="Shin N.R."/>
            <person name="Okamura Y."/>
            <person name="Kirsch R."/>
            <person name="Pauchet Y."/>
        </authorList>
    </citation>
    <scope>NUCLEOTIDE SEQUENCE</scope>
    <source>
        <strain evidence="2">RBIC_L_NR</strain>
    </source>
</reference>
<sequence>MSCSAVKKKGRKKKVKDSPPKSSSSTSTSTTASTKLPKADELDIEEFANQIVEKETIKSEVSDEQGPEAGQEPAGPDQSLPVSSDVVNPPPERKVTSYVNVS</sequence>
<proteinExistence type="predicted"/>
<feature type="compositionally biased region" description="Basic and acidic residues" evidence="1">
    <location>
        <begin position="52"/>
        <end position="61"/>
    </location>
</feature>
<feature type="compositionally biased region" description="Basic residues" evidence="1">
    <location>
        <begin position="1"/>
        <end position="15"/>
    </location>
</feature>